<dbReference type="Proteomes" id="UP000198935">
    <property type="component" value="Unassembled WGS sequence"/>
</dbReference>
<accession>A0A1H3UKF9</accession>
<protein>
    <recommendedName>
        <fullName evidence="4">tRNA pseudouridine synthase A</fullName>
        <ecNumber evidence="4">5.4.99.12</ecNumber>
    </recommendedName>
    <alternativeName>
        <fullName evidence="4">tRNA pseudouridine(38-40) synthase</fullName>
    </alternativeName>
    <alternativeName>
        <fullName evidence="4">tRNA pseudouridylate synthase I</fullName>
    </alternativeName>
    <alternativeName>
        <fullName evidence="4">tRNA-uridine isomerase I</fullName>
    </alternativeName>
</protein>
<dbReference type="CDD" id="cd02570">
    <property type="entry name" value="PseudoU_synth_EcTruA"/>
    <property type="match status" value="1"/>
</dbReference>
<dbReference type="InterPro" id="IPR020095">
    <property type="entry name" value="PsdUridine_synth_TruA_C"/>
</dbReference>
<dbReference type="STRING" id="1503961.SAMN05421736_12278"/>
<dbReference type="InterPro" id="IPR020103">
    <property type="entry name" value="PsdUridine_synth_cat_dom_sf"/>
</dbReference>
<evidence type="ECO:0000313" key="9">
    <source>
        <dbReference type="EMBL" id="SDZ62796.1"/>
    </source>
</evidence>
<evidence type="ECO:0000256" key="5">
    <source>
        <dbReference type="PIRSR" id="PIRSR001430-1"/>
    </source>
</evidence>
<dbReference type="InterPro" id="IPR020097">
    <property type="entry name" value="PsdUridine_synth_TruA_a/b_dom"/>
</dbReference>
<comment type="catalytic activity">
    <reaction evidence="4 7">
        <text>uridine(38/39/40) in tRNA = pseudouridine(38/39/40) in tRNA</text>
        <dbReference type="Rhea" id="RHEA:22376"/>
        <dbReference type="Rhea" id="RHEA-COMP:10085"/>
        <dbReference type="Rhea" id="RHEA-COMP:10087"/>
        <dbReference type="ChEBI" id="CHEBI:65314"/>
        <dbReference type="ChEBI" id="CHEBI:65315"/>
        <dbReference type="EC" id="5.4.99.12"/>
    </reaction>
</comment>
<dbReference type="Gene3D" id="3.30.70.660">
    <property type="entry name" value="Pseudouridine synthase I, catalytic domain, C-terminal subdomain"/>
    <property type="match status" value="1"/>
</dbReference>
<feature type="domain" description="Pseudouridine synthase I TruA alpha/beta" evidence="8">
    <location>
        <begin position="145"/>
        <end position="246"/>
    </location>
</feature>
<feature type="binding site" evidence="4 6">
    <location>
        <position position="112"/>
    </location>
    <ligand>
        <name>substrate</name>
    </ligand>
</feature>
<dbReference type="InterPro" id="IPR020094">
    <property type="entry name" value="TruA/RsuA/RluB/E/F_N"/>
</dbReference>
<proteinExistence type="inferred from homology"/>
<reference evidence="10" key="1">
    <citation type="submission" date="2016-10" db="EMBL/GenBank/DDBJ databases">
        <authorList>
            <person name="Varghese N."/>
            <person name="Submissions S."/>
        </authorList>
    </citation>
    <scope>NUCLEOTIDE SEQUENCE [LARGE SCALE GENOMIC DNA]</scope>
    <source>
        <strain evidence="10">SP</strain>
    </source>
</reference>
<evidence type="ECO:0000256" key="2">
    <source>
        <dbReference type="ARBA" id="ARBA00022694"/>
    </source>
</evidence>
<dbReference type="Gene3D" id="3.30.70.580">
    <property type="entry name" value="Pseudouridine synthase I, catalytic domain, N-terminal subdomain"/>
    <property type="match status" value="1"/>
</dbReference>
<sequence length="263" mass="29242">MMKRVKAIVSYDGTNFSGYQVQPNKRTVQGELQRALAVLHKAGEWHATGSGRTDAGVHSLGQTIHFDTPLSIPEERWHLALNSLLPEDIVVRSAAFVDGSFHARFDAVGKMYVYRLWTGSEKNVFTRNYVGHIPGTLSYNNMLAAARHLTGTHDFTSFSSPKTSVEDKVRKIYSIHIDQQQDEWEFQFIGSGFLYQMVRILTGTLVHVGTGALSPADIPVILAGKNRSLAGPTAPGNGLYLTKVFYHPDDLHRETAAVKKKFK</sequence>
<dbReference type="Pfam" id="PF01416">
    <property type="entry name" value="PseudoU_synth_1"/>
    <property type="match status" value="2"/>
</dbReference>
<keyword evidence="2 4" id="KW-0819">tRNA processing</keyword>
<evidence type="ECO:0000256" key="1">
    <source>
        <dbReference type="ARBA" id="ARBA00009375"/>
    </source>
</evidence>
<dbReference type="GO" id="GO:0031119">
    <property type="term" value="P:tRNA pseudouridine synthesis"/>
    <property type="evidence" value="ECO:0007669"/>
    <property type="project" value="UniProtKB-UniRule"/>
</dbReference>
<comment type="caution">
    <text evidence="4">Lacks conserved residue(s) required for the propagation of feature annotation.</text>
</comment>
<dbReference type="PIRSF" id="PIRSF001430">
    <property type="entry name" value="tRNA_psdUrid_synth"/>
    <property type="match status" value="1"/>
</dbReference>
<comment type="similarity">
    <text evidence="1 4 7">Belongs to the tRNA pseudouridine synthase TruA family.</text>
</comment>
<keyword evidence="10" id="KW-1185">Reference proteome</keyword>
<dbReference type="PANTHER" id="PTHR11142">
    <property type="entry name" value="PSEUDOURIDYLATE SYNTHASE"/>
    <property type="match status" value="1"/>
</dbReference>
<dbReference type="EMBL" id="FNPI01000022">
    <property type="protein sequence ID" value="SDZ62796.1"/>
    <property type="molecule type" value="Genomic_DNA"/>
</dbReference>
<evidence type="ECO:0000256" key="7">
    <source>
        <dbReference type="RuleBase" id="RU003792"/>
    </source>
</evidence>
<dbReference type="NCBIfam" id="TIGR00071">
    <property type="entry name" value="hisT_truA"/>
    <property type="match status" value="1"/>
</dbReference>
<feature type="domain" description="Pseudouridine synthase I TruA alpha/beta" evidence="8">
    <location>
        <begin position="7"/>
        <end position="106"/>
    </location>
</feature>
<dbReference type="HAMAP" id="MF_00171">
    <property type="entry name" value="TruA"/>
    <property type="match status" value="1"/>
</dbReference>
<comment type="function">
    <text evidence="4">Formation of pseudouridine at positions 38, 39 and 40 in the anticodon stem and loop of transfer RNAs.</text>
</comment>
<evidence type="ECO:0000256" key="6">
    <source>
        <dbReference type="PIRSR" id="PIRSR001430-2"/>
    </source>
</evidence>
<dbReference type="SUPFAM" id="SSF55120">
    <property type="entry name" value="Pseudouridine synthase"/>
    <property type="match status" value="1"/>
</dbReference>
<dbReference type="PANTHER" id="PTHR11142:SF0">
    <property type="entry name" value="TRNA PSEUDOURIDINE SYNTHASE-LIKE 1"/>
    <property type="match status" value="1"/>
</dbReference>
<dbReference type="AlphaFoldDB" id="A0A1H3UKF9"/>
<dbReference type="GO" id="GO:0160147">
    <property type="term" value="F:tRNA pseudouridine(38-40) synthase activity"/>
    <property type="evidence" value="ECO:0007669"/>
    <property type="project" value="UniProtKB-EC"/>
</dbReference>
<name>A0A1H3UKF9_9BACI</name>
<feature type="active site" description="Nucleophile" evidence="4 5">
    <location>
        <position position="54"/>
    </location>
</feature>
<evidence type="ECO:0000256" key="3">
    <source>
        <dbReference type="ARBA" id="ARBA00023235"/>
    </source>
</evidence>
<evidence type="ECO:0000259" key="8">
    <source>
        <dbReference type="Pfam" id="PF01416"/>
    </source>
</evidence>
<dbReference type="EC" id="5.4.99.12" evidence="4"/>
<keyword evidence="3 4" id="KW-0413">Isomerase</keyword>
<dbReference type="GO" id="GO:0003723">
    <property type="term" value="F:RNA binding"/>
    <property type="evidence" value="ECO:0007669"/>
    <property type="project" value="InterPro"/>
</dbReference>
<dbReference type="FunFam" id="3.30.70.580:FF:000001">
    <property type="entry name" value="tRNA pseudouridine synthase A"/>
    <property type="match status" value="1"/>
</dbReference>
<gene>
    <name evidence="4" type="primary">truA</name>
    <name evidence="9" type="ORF">SAMN05421736_12278</name>
</gene>
<dbReference type="InterPro" id="IPR001406">
    <property type="entry name" value="PsdUridine_synth_TruA"/>
</dbReference>
<comment type="subunit">
    <text evidence="4">Homodimer.</text>
</comment>
<evidence type="ECO:0000256" key="4">
    <source>
        <dbReference type="HAMAP-Rule" id="MF_00171"/>
    </source>
</evidence>
<evidence type="ECO:0000313" key="10">
    <source>
        <dbReference type="Proteomes" id="UP000198935"/>
    </source>
</evidence>
<organism evidence="9 10">
    <name type="scientific">Evansella caseinilytica</name>
    <dbReference type="NCBI Taxonomy" id="1503961"/>
    <lineage>
        <taxon>Bacteria</taxon>
        <taxon>Bacillati</taxon>
        <taxon>Bacillota</taxon>
        <taxon>Bacilli</taxon>
        <taxon>Bacillales</taxon>
        <taxon>Bacillaceae</taxon>
        <taxon>Evansella</taxon>
    </lineage>
</organism>